<sequence length="155" mass="17398">MKITIVAVGLRQPAWADAAVEDYLGRFPKDWSVTIKAVKPEQRAGQSTTNIMRIEAERIRAAIPHNSLIIAMDERGKDLTTMDFAKKIRSWRDSGESLCFVIGGADGLDSELKAQAQMLLRLSSMTLPHAMARVMLTEQIYRAFSILTNHPYHRA</sequence>
<comment type="catalytic activity">
    <reaction evidence="6">
        <text>pseudouridine(1915) in 23S rRNA + S-adenosyl-L-methionine = N(3)-methylpseudouridine(1915) in 23S rRNA + S-adenosyl-L-homocysteine + H(+)</text>
        <dbReference type="Rhea" id="RHEA:42752"/>
        <dbReference type="Rhea" id="RHEA-COMP:10221"/>
        <dbReference type="Rhea" id="RHEA-COMP:10222"/>
        <dbReference type="ChEBI" id="CHEBI:15378"/>
        <dbReference type="ChEBI" id="CHEBI:57856"/>
        <dbReference type="ChEBI" id="CHEBI:59789"/>
        <dbReference type="ChEBI" id="CHEBI:65314"/>
        <dbReference type="ChEBI" id="CHEBI:74486"/>
        <dbReference type="EC" id="2.1.1.177"/>
    </reaction>
</comment>
<dbReference type="EMBL" id="DVMY01000046">
    <property type="protein sequence ID" value="HIU37132.1"/>
    <property type="molecule type" value="Genomic_DNA"/>
</dbReference>
<evidence type="ECO:0000313" key="7">
    <source>
        <dbReference type="EMBL" id="HIU37132.1"/>
    </source>
</evidence>
<dbReference type="Gene3D" id="3.40.1280.10">
    <property type="match status" value="1"/>
</dbReference>
<dbReference type="GO" id="GO:0070038">
    <property type="term" value="F:rRNA (pseudouridine-N3-)-methyltransferase activity"/>
    <property type="evidence" value="ECO:0007669"/>
    <property type="project" value="UniProtKB-UniRule"/>
</dbReference>
<comment type="function">
    <text evidence="6">Specifically methylates the pseudouridine at position 1915 (m3Psi1915) in 23S rRNA.</text>
</comment>
<proteinExistence type="inferred from homology"/>
<dbReference type="Pfam" id="PF02590">
    <property type="entry name" value="SPOUT_MTase"/>
    <property type="match status" value="1"/>
</dbReference>
<protein>
    <recommendedName>
        <fullName evidence="6">Ribosomal RNA large subunit methyltransferase H</fullName>
        <ecNumber evidence="6">2.1.1.177</ecNumber>
    </recommendedName>
    <alternativeName>
        <fullName evidence="6">23S rRNA (pseudouridine1915-N3)-methyltransferase</fullName>
    </alternativeName>
    <alternativeName>
        <fullName evidence="6">23S rRNA m3Psi1915 methyltransferase</fullName>
    </alternativeName>
    <alternativeName>
        <fullName evidence="6">rRNA (pseudouridine-N3-)-methyltransferase RlmH</fullName>
    </alternativeName>
</protein>
<keyword evidence="6" id="KW-0963">Cytoplasm</keyword>
<dbReference type="GO" id="GO:0005737">
    <property type="term" value="C:cytoplasm"/>
    <property type="evidence" value="ECO:0007669"/>
    <property type="project" value="UniProtKB-SubCell"/>
</dbReference>
<dbReference type="HAMAP" id="MF_00658">
    <property type="entry name" value="23SrRNA_methyltr_H"/>
    <property type="match status" value="1"/>
</dbReference>
<dbReference type="SUPFAM" id="SSF75217">
    <property type="entry name" value="alpha/beta knot"/>
    <property type="match status" value="1"/>
</dbReference>
<keyword evidence="2 6" id="KW-0489">Methyltransferase</keyword>
<evidence type="ECO:0000256" key="5">
    <source>
        <dbReference type="ARBA" id="ARBA00038303"/>
    </source>
</evidence>
<organism evidence="7 8">
    <name type="scientific">Candidatus Aphodousia faecigallinarum</name>
    <dbReference type="NCBI Taxonomy" id="2840677"/>
    <lineage>
        <taxon>Bacteria</taxon>
        <taxon>Pseudomonadati</taxon>
        <taxon>Pseudomonadota</taxon>
        <taxon>Betaproteobacteria</taxon>
        <taxon>Burkholderiales</taxon>
        <taxon>Sutterellaceae</taxon>
        <taxon>Sutterellaceae incertae sedis</taxon>
        <taxon>Candidatus Aphodousia</taxon>
    </lineage>
</organism>
<feature type="binding site" evidence="6">
    <location>
        <position position="103"/>
    </location>
    <ligand>
        <name>S-adenosyl-L-methionine</name>
        <dbReference type="ChEBI" id="CHEBI:59789"/>
    </ligand>
</feature>
<dbReference type="Proteomes" id="UP000824083">
    <property type="component" value="Unassembled WGS sequence"/>
</dbReference>
<comment type="caution">
    <text evidence="7">The sequence shown here is derived from an EMBL/GenBank/DDBJ whole genome shotgun (WGS) entry which is preliminary data.</text>
</comment>
<evidence type="ECO:0000256" key="1">
    <source>
        <dbReference type="ARBA" id="ARBA00022552"/>
    </source>
</evidence>
<dbReference type="InterPro" id="IPR029028">
    <property type="entry name" value="Alpha/beta_knot_MTases"/>
</dbReference>
<evidence type="ECO:0000313" key="8">
    <source>
        <dbReference type="Proteomes" id="UP000824083"/>
    </source>
</evidence>
<reference evidence="7" key="2">
    <citation type="journal article" date="2021" name="PeerJ">
        <title>Extensive microbial diversity within the chicken gut microbiome revealed by metagenomics and culture.</title>
        <authorList>
            <person name="Gilroy R."/>
            <person name="Ravi A."/>
            <person name="Getino M."/>
            <person name="Pursley I."/>
            <person name="Horton D.L."/>
            <person name="Alikhan N.F."/>
            <person name="Baker D."/>
            <person name="Gharbi K."/>
            <person name="Hall N."/>
            <person name="Watson M."/>
            <person name="Adriaenssens E.M."/>
            <person name="Foster-Nyarko E."/>
            <person name="Jarju S."/>
            <person name="Secka A."/>
            <person name="Antonio M."/>
            <person name="Oren A."/>
            <person name="Chaudhuri R.R."/>
            <person name="La Ragione R."/>
            <person name="Hildebrand F."/>
            <person name="Pallen M.J."/>
        </authorList>
    </citation>
    <scope>NUCLEOTIDE SEQUENCE</scope>
    <source>
        <strain evidence="7">7463</strain>
    </source>
</reference>
<dbReference type="PANTHER" id="PTHR33603:SF1">
    <property type="entry name" value="RIBOSOMAL RNA LARGE SUBUNIT METHYLTRANSFERASE H"/>
    <property type="match status" value="1"/>
</dbReference>
<evidence type="ECO:0000256" key="2">
    <source>
        <dbReference type="ARBA" id="ARBA00022603"/>
    </source>
</evidence>
<comment type="similarity">
    <text evidence="5 6">Belongs to the RNA methyltransferase RlmH family.</text>
</comment>
<evidence type="ECO:0000256" key="4">
    <source>
        <dbReference type="ARBA" id="ARBA00022691"/>
    </source>
</evidence>
<gene>
    <name evidence="6 7" type="primary">rlmH</name>
    <name evidence="7" type="ORF">IAC56_02520</name>
</gene>
<feature type="binding site" evidence="6">
    <location>
        <begin position="122"/>
        <end position="127"/>
    </location>
    <ligand>
        <name>S-adenosyl-L-methionine</name>
        <dbReference type="ChEBI" id="CHEBI:59789"/>
    </ligand>
</feature>
<name>A0A9D1IJB1_9BURK</name>
<dbReference type="InterPro" id="IPR029026">
    <property type="entry name" value="tRNA_m1G_MTases_N"/>
</dbReference>
<dbReference type="EC" id="2.1.1.177" evidence="6"/>
<comment type="subunit">
    <text evidence="6">Homodimer.</text>
</comment>
<dbReference type="AlphaFoldDB" id="A0A9D1IJB1"/>
<reference evidence="7" key="1">
    <citation type="submission" date="2020-10" db="EMBL/GenBank/DDBJ databases">
        <authorList>
            <person name="Gilroy R."/>
        </authorList>
    </citation>
    <scope>NUCLEOTIDE SEQUENCE</scope>
    <source>
        <strain evidence="7">7463</strain>
    </source>
</reference>
<dbReference type="PANTHER" id="PTHR33603">
    <property type="entry name" value="METHYLTRANSFERASE"/>
    <property type="match status" value="1"/>
</dbReference>
<keyword evidence="3 6" id="KW-0808">Transferase</keyword>
<accession>A0A9D1IJB1</accession>
<keyword evidence="4 6" id="KW-0949">S-adenosyl-L-methionine</keyword>
<dbReference type="NCBIfam" id="NF000986">
    <property type="entry name" value="PRK00103.1-4"/>
    <property type="match status" value="1"/>
</dbReference>
<evidence type="ECO:0000256" key="6">
    <source>
        <dbReference type="HAMAP-Rule" id="MF_00658"/>
    </source>
</evidence>
<keyword evidence="1 6" id="KW-0698">rRNA processing</keyword>
<dbReference type="PIRSF" id="PIRSF004505">
    <property type="entry name" value="MT_bac"/>
    <property type="match status" value="1"/>
</dbReference>
<comment type="caution">
    <text evidence="6">Lacks conserved residue(s) required for the propagation of feature annotation.</text>
</comment>
<evidence type="ECO:0000256" key="3">
    <source>
        <dbReference type="ARBA" id="ARBA00022679"/>
    </source>
</evidence>
<dbReference type="CDD" id="cd18081">
    <property type="entry name" value="RlmH-like"/>
    <property type="match status" value="1"/>
</dbReference>
<comment type="subcellular location">
    <subcellularLocation>
        <location evidence="6">Cytoplasm</location>
    </subcellularLocation>
</comment>
<dbReference type="InterPro" id="IPR003742">
    <property type="entry name" value="RlmH-like"/>
</dbReference>